<comment type="caution">
    <text evidence="3">The sequence shown here is derived from an EMBL/GenBank/DDBJ whole genome shotgun (WGS) entry which is preliminary data.</text>
</comment>
<protein>
    <submittedName>
        <fullName evidence="3">Monovalent cation/H(+) antiporter subunit G</fullName>
    </submittedName>
</protein>
<evidence type="ECO:0000313" key="4">
    <source>
        <dbReference type="Proteomes" id="UP001597299"/>
    </source>
</evidence>
<keyword evidence="2" id="KW-1133">Transmembrane helix</keyword>
<dbReference type="InterPro" id="IPR005133">
    <property type="entry name" value="PhaG_MnhG_YufB"/>
</dbReference>
<evidence type="ECO:0000256" key="1">
    <source>
        <dbReference type="SAM" id="MobiDB-lite"/>
    </source>
</evidence>
<dbReference type="Pfam" id="PF03334">
    <property type="entry name" value="PhaG_MnhG_YufB"/>
    <property type="match status" value="1"/>
</dbReference>
<evidence type="ECO:0000256" key="2">
    <source>
        <dbReference type="SAM" id="Phobius"/>
    </source>
</evidence>
<sequence>MSTAPHLPLWAALLVAALVVAGAAITLVGSIGLVRLNNFYARVHAPTLGATLGVGGVLVGSMICFSVLQSRPLLHEVLIAVFVTITTPVTLMLLARAALHRDRVEGNPEVPQSDLASLERRDG</sequence>
<feature type="transmembrane region" description="Helical" evidence="2">
    <location>
        <begin position="48"/>
        <end position="68"/>
    </location>
</feature>
<keyword evidence="2" id="KW-0812">Transmembrane</keyword>
<evidence type="ECO:0000313" key="3">
    <source>
        <dbReference type="EMBL" id="MFD2143299.1"/>
    </source>
</evidence>
<accession>A0ABW4Z451</accession>
<dbReference type="PANTHER" id="PTHR34703">
    <property type="entry name" value="ANTIPORTER SUBUNIT MNHG2-RELATED"/>
    <property type="match status" value="1"/>
</dbReference>
<dbReference type="NCBIfam" id="TIGR01300">
    <property type="entry name" value="CPA3_mnhG_phaG"/>
    <property type="match status" value="1"/>
</dbReference>
<dbReference type="PANTHER" id="PTHR34703:SF1">
    <property type="entry name" value="ANTIPORTER SUBUNIT MNHG2-RELATED"/>
    <property type="match status" value="1"/>
</dbReference>
<reference evidence="4" key="1">
    <citation type="journal article" date="2019" name="Int. J. Syst. Evol. Microbiol.">
        <title>The Global Catalogue of Microorganisms (GCM) 10K type strain sequencing project: providing services to taxonomists for standard genome sequencing and annotation.</title>
        <authorList>
            <consortium name="The Broad Institute Genomics Platform"/>
            <consortium name="The Broad Institute Genome Sequencing Center for Infectious Disease"/>
            <person name="Wu L."/>
            <person name="Ma J."/>
        </authorList>
    </citation>
    <scope>NUCLEOTIDE SEQUENCE [LARGE SCALE GENOMIC DNA]</scope>
    <source>
        <strain evidence="4">CCM 7435</strain>
    </source>
</reference>
<feature type="transmembrane region" description="Helical" evidence="2">
    <location>
        <begin position="74"/>
        <end position="95"/>
    </location>
</feature>
<gene>
    <name evidence="3" type="primary">mnhG</name>
    <name evidence="3" type="ORF">ACFSNC_23065</name>
</gene>
<name>A0ABW4Z451_9HYPH</name>
<keyword evidence="2" id="KW-0472">Membrane</keyword>
<dbReference type="EMBL" id="JBHUHD010000001">
    <property type="protein sequence ID" value="MFD2143299.1"/>
    <property type="molecule type" value="Genomic_DNA"/>
</dbReference>
<feature type="region of interest" description="Disordered" evidence="1">
    <location>
        <begin position="104"/>
        <end position="123"/>
    </location>
</feature>
<organism evidence="3 4">
    <name type="scientific">Ancylobacter oerskovii</name>
    <dbReference type="NCBI Taxonomy" id="459519"/>
    <lineage>
        <taxon>Bacteria</taxon>
        <taxon>Pseudomonadati</taxon>
        <taxon>Pseudomonadota</taxon>
        <taxon>Alphaproteobacteria</taxon>
        <taxon>Hyphomicrobiales</taxon>
        <taxon>Xanthobacteraceae</taxon>
        <taxon>Ancylobacter</taxon>
    </lineage>
</organism>
<keyword evidence="4" id="KW-1185">Reference proteome</keyword>
<proteinExistence type="predicted"/>
<dbReference type="Proteomes" id="UP001597299">
    <property type="component" value="Unassembled WGS sequence"/>
</dbReference>
<dbReference type="RefSeq" id="WP_213355635.1">
    <property type="nucleotide sequence ID" value="NZ_JAHBGB010000044.1"/>
</dbReference>
<feature type="transmembrane region" description="Helical" evidence="2">
    <location>
        <begin position="12"/>
        <end position="36"/>
    </location>
</feature>